<evidence type="ECO:0000313" key="1">
    <source>
        <dbReference type="EMBL" id="MDX8419105.1"/>
    </source>
</evidence>
<dbReference type="AlphaFoldDB" id="A0AB35U0W1"/>
<sequence length="101" mass="10842">MAVDRQTSQCGYRSIRKGSACIAEDPLDLIDCGWADLAYAAVDLNDLTIDAGSLFTGKEAKNVNRSISGYSRIQNTVQIAPVSTSHFTGVIFPAKPRFSAS</sequence>
<keyword evidence="2" id="KW-1185">Reference proteome</keyword>
<dbReference type="RefSeq" id="WP_370595630.1">
    <property type="nucleotide sequence ID" value="NZ_JALBUR010000005.1"/>
</dbReference>
<accession>A0AB35U0W1</accession>
<dbReference type="Proteomes" id="UP001286174">
    <property type="component" value="Unassembled WGS sequence"/>
</dbReference>
<name>A0AB35U0W1_9FIRM</name>
<evidence type="ECO:0000313" key="2">
    <source>
        <dbReference type="Proteomes" id="UP001286174"/>
    </source>
</evidence>
<reference evidence="1 2" key="1">
    <citation type="submission" date="2022-03" db="EMBL/GenBank/DDBJ databases">
        <title>Novel taxa within the pig intestine.</title>
        <authorList>
            <person name="Wylensek D."/>
            <person name="Bishof K."/>
            <person name="Afrizal A."/>
            <person name="Clavel T."/>
        </authorList>
    </citation>
    <scope>NUCLEOTIDE SEQUENCE [LARGE SCALE GENOMIC DNA]</scope>
    <source>
        <strain evidence="1 2">CLA-KB-P133</strain>
    </source>
</reference>
<proteinExistence type="predicted"/>
<protein>
    <submittedName>
        <fullName evidence="1">Uncharacterized protein</fullName>
    </submittedName>
</protein>
<gene>
    <name evidence="1" type="ORF">MOZ60_03240</name>
</gene>
<dbReference type="EMBL" id="JALBUR010000005">
    <property type="protein sequence ID" value="MDX8419105.1"/>
    <property type="molecule type" value="Genomic_DNA"/>
</dbReference>
<organism evidence="1 2">
    <name type="scientific">Grylomicrobium aquisgranensis</name>
    <dbReference type="NCBI Taxonomy" id="2926318"/>
    <lineage>
        <taxon>Bacteria</taxon>
        <taxon>Bacillati</taxon>
        <taxon>Bacillota</taxon>
        <taxon>Erysipelotrichia</taxon>
        <taxon>Erysipelotrichales</taxon>
        <taxon>Erysipelotrichaceae</taxon>
        <taxon>Grylomicrobium</taxon>
    </lineage>
</organism>
<comment type="caution">
    <text evidence="1">The sequence shown here is derived from an EMBL/GenBank/DDBJ whole genome shotgun (WGS) entry which is preliminary data.</text>
</comment>